<feature type="signal peptide" evidence="1">
    <location>
        <begin position="1"/>
        <end position="17"/>
    </location>
</feature>
<keyword evidence="1" id="KW-0732">Signal</keyword>
<accession>A0A2A4J3P8</accession>
<gene>
    <name evidence="2" type="ORF">B5V51_7373</name>
</gene>
<feature type="chain" id="PRO_5013014632" evidence="1">
    <location>
        <begin position="18"/>
        <end position="300"/>
    </location>
</feature>
<dbReference type="STRING" id="7102.A0A2A4J3P8"/>
<dbReference type="EMBL" id="NWSH01003255">
    <property type="protein sequence ID" value="PCG66685.1"/>
    <property type="molecule type" value="Genomic_DNA"/>
</dbReference>
<dbReference type="AlphaFoldDB" id="A0A2A4J3P8"/>
<evidence type="ECO:0000313" key="2">
    <source>
        <dbReference type="EMBL" id="PCG66685.1"/>
    </source>
</evidence>
<sequence>MIRTLALLCLVAAPALAAYKANLRVRFDLNPLAFGSSSFVELPLTVWQAVAKGWTQKTGPTVPSGYEALVLYGPADDNTVNLYYDDNDWVAGFQIGLDKEQISDAVFDFEIQGFTSWTTTLSNGTSRDYWTITTYFFTPDYLTTDATTRNSSRNTETLIQGGSMAVNGYNGDLYTISADPTVIANTSVSGFTEQACMIWMGHHYYYNMTTSTECVQGNMFPWFPLAYNGVVTGIGFNFFGKYAPRPDNFNYFENPASAAVKLIVPRGPTCLYDLADDPSILTMHIYFIETPRTALCVFEG</sequence>
<reference evidence="2" key="1">
    <citation type="submission" date="2017-09" db="EMBL/GenBank/DDBJ databases">
        <title>Contemporary evolution of a Lepidopteran species, Heliothis virescens, in response to modern agricultural practices.</title>
        <authorList>
            <person name="Fritz M.L."/>
            <person name="Deyonke A.M."/>
            <person name="Papanicolaou A."/>
            <person name="Micinski S."/>
            <person name="Westbrook J."/>
            <person name="Gould F."/>
        </authorList>
    </citation>
    <scope>NUCLEOTIDE SEQUENCE [LARGE SCALE GENOMIC DNA]</scope>
    <source>
        <strain evidence="2">HvINT-</strain>
        <tissue evidence="2">Whole body</tissue>
    </source>
</reference>
<comment type="caution">
    <text evidence="2">The sequence shown here is derived from an EMBL/GenBank/DDBJ whole genome shotgun (WGS) entry which is preliminary data.</text>
</comment>
<proteinExistence type="predicted"/>
<evidence type="ECO:0000256" key="1">
    <source>
        <dbReference type="SAM" id="SignalP"/>
    </source>
</evidence>
<name>A0A2A4J3P8_HELVI</name>
<organism evidence="2">
    <name type="scientific">Heliothis virescens</name>
    <name type="common">Tobacco budworm moth</name>
    <dbReference type="NCBI Taxonomy" id="7102"/>
    <lineage>
        <taxon>Eukaryota</taxon>
        <taxon>Metazoa</taxon>
        <taxon>Ecdysozoa</taxon>
        <taxon>Arthropoda</taxon>
        <taxon>Hexapoda</taxon>
        <taxon>Insecta</taxon>
        <taxon>Pterygota</taxon>
        <taxon>Neoptera</taxon>
        <taxon>Endopterygota</taxon>
        <taxon>Lepidoptera</taxon>
        <taxon>Glossata</taxon>
        <taxon>Ditrysia</taxon>
        <taxon>Noctuoidea</taxon>
        <taxon>Noctuidae</taxon>
        <taxon>Heliothinae</taxon>
        <taxon>Heliothis</taxon>
    </lineage>
</organism>
<protein>
    <submittedName>
        <fullName evidence="2">Uncharacterized protein</fullName>
    </submittedName>
</protein>